<keyword evidence="4 5" id="KW-0472">Membrane</keyword>
<keyword evidence="3 5" id="KW-1133">Transmembrane helix</keyword>
<keyword evidence="2 5" id="KW-0812">Transmembrane</keyword>
<reference evidence="7 8" key="1">
    <citation type="submission" date="2019-03" db="EMBL/GenBank/DDBJ databases">
        <title>Complete Genome Sequence of Allofrancisella frigidaquae Strain SYSU 10HL1970 Isolated from Water-Cooling Systems in China.</title>
        <authorList>
            <person name="Ohrman C."/>
            <person name="Uneklint I."/>
            <person name="Sjodin A."/>
        </authorList>
    </citation>
    <scope>NUCLEOTIDE SEQUENCE [LARGE SCALE GENOMIC DNA]</scope>
    <source>
        <strain evidence="7 8">SYSU 10HL1970</strain>
    </source>
</reference>
<dbReference type="RefSeq" id="WP_172106604.1">
    <property type="nucleotide sequence ID" value="NZ_CP038017.1"/>
</dbReference>
<comment type="subcellular location">
    <subcellularLocation>
        <location evidence="1">Membrane</location>
        <topology evidence="1">Multi-pass membrane protein</topology>
    </subcellularLocation>
</comment>
<dbReference type="PANTHER" id="PTHR37422:SF17">
    <property type="entry name" value="O-ANTIGEN LIGASE"/>
    <property type="match status" value="1"/>
</dbReference>
<feature type="transmembrane region" description="Helical" evidence="5">
    <location>
        <begin position="12"/>
        <end position="40"/>
    </location>
</feature>
<feature type="transmembrane region" description="Helical" evidence="5">
    <location>
        <begin position="170"/>
        <end position="188"/>
    </location>
</feature>
<feature type="transmembrane region" description="Helical" evidence="5">
    <location>
        <begin position="144"/>
        <end position="165"/>
    </location>
</feature>
<feature type="transmembrane region" description="Helical" evidence="5">
    <location>
        <begin position="60"/>
        <end position="79"/>
    </location>
</feature>
<evidence type="ECO:0000259" key="6">
    <source>
        <dbReference type="Pfam" id="PF04932"/>
    </source>
</evidence>
<dbReference type="KEGG" id="afri:E3E15_03495"/>
<evidence type="ECO:0000256" key="5">
    <source>
        <dbReference type="SAM" id="Phobius"/>
    </source>
</evidence>
<feature type="transmembrane region" description="Helical" evidence="5">
    <location>
        <begin position="110"/>
        <end position="132"/>
    </location>
</feature>
<dbReference type="Proteomes" id="UP000503320">
    <property type="component" value="Chromosome"/>
</dbReference>
<dbReference type="Pfam" id="PF04932">
    <property type="entry name" value="Wzy_C"/>
    <property type="match status" value="1"/>
</dbReference>
<dbReference type="InterPro" id="IPR051533">
    <property type="entry name" value="WaaL-like"/>
</dbReference>
<evidence type="ECO:0000313" key="8">
    <source>
        <dbReference type="Proteomes" id="UP000503320"/>
    </source>
</evidence>
<keyword evidence="7" id="KW-0436">Ligase</keyword>
<keyword evidence="8" id="KW-1185">Reference proteome</keyword>
<evidence type="ECO:0000256" key="4">
    <source>
        <dbReference type="ARBA" id="ARBA00023136"/>
    </source>
</evidence>
<feature type="transmembrane region" description="Helical" evidence="5">
    <location>
        <begin position="324"/>
        <end position="345"/>
    </location>
</feature>
<sequence>MSVNFYSRCTNYLLAFGLIFLLTPLRTIEILAVSLILLNIFFYIKNVKECNKLFKENRRFIFLLLLLPIYSLFMALIHLDGRLMAIPLVFFIPFILIMSLNYITLQKSLFLICTLIGAIITLIEVFMAVHIGAVRFDPTHYNTIYSGLFSSTEAACCFYFMILFLENKKYLLSTLMFFVFVVMSVACLYMASKGAIICLLIAIFCIPFFLLSWKKTLLFVTCSVFIVGILFTGFKNSSYVERFSEMFHSIEISEKNQVLSNSTGIRLQLYRASLICAKQHPFVGCNIEQANTIKEDLMKKNQASLLAMDYQHFHSDFFNSLGKMGVIGAIFWCVFWVSTFAFFLLQREENTGIKLSFNISILLVVTFFINSLFDSMMAYGKGIMFLALVVIIAAAFNKQGQLSGSLER</sequence>
<feature type="transmembrane region" description="Helical" evidence="5">
    <location>
        <begin position="379"/>
        <end position="396"/>
    </location>
</feature>
<dbReference type="EMBL" id="CP038017">
    <property type="protein sequence ID" value="QIV94473.1"/>
    <property type="molecule type" value="Genomic_DNA"/>
</dbReference>
<feature type="transmembrane region" description="Helical" evidence="5">
    <location>
        <begin position="85"/>
        <end position="103"/>
    </location>
</feature>
<dbReference type="PANTHER" id="PTHR37422">
    <property type="entry name" value="TEICHURONIC ACID BIOSYNTHESIS PROTEIN TUAE"/>
    <property type="match status" value="1"/>
</dbReference>
<proteinExistence type="predicted"/>
<feature type="transmembrane region" description="Helical" evidence="5">
    <location>
        <begin position="216"/>
        <end position="234"/>
    </location>
</feature>
<protein>
    <submittedName>
        <fullName evidence="7">O-antigen ligase domain-containing protein</fullName>
    </submittedName>
</protein>
<evidence type="ECO:0000256" key="1">
    <source>
        <dbReference type="ARBA" id="ARBA00004141"/>
    </source>
</evidence>
<organism evidence="7 8">
    <name type="scientific">Allofrancisella frigidaquae</name>
    <dbReference type="NCBI Taxonomy" id="1085644"/>
    <lineage>
        <taxon>Bacteria</taxon>
        <taxon>Pseudomonadati</taxon>
        <taxon>Pseudomonadota</taxon>
        <taxon>Gammaproteobacteria</taxon>
        <taxon>Thiotrichales</taxon>
        <taxon>Francisellaceae</taxon>
        <taxon>Allofrancisella</taxon>
    </lineage>
</organism>
<feature type="transmembrane region" description="Helical" evidence="5">
    <location>
        <begin position="194"/>
        <end position="211"/>
    </location>
</feature>
<feature type="transmembrane region" description="Helical" evidence="5">
    <location>
        <begin position="357"/>
        <end position="373"/>
    </location>
</feature>
<evidence type="ECO:0000256" key="2">
    <source>
        <dbReference type="ARBA" id="ARBA00022692"/>
    </source>
</evidence>
<dbReference type="InterPro" id="IPR007016">
    <property type="entry name" value="O-antigen_ligase-rel_domated"/>
</dbReference>
<dbReference type="AlphaFoldDB" id="A0A6M3HTC7"/>
<name>A0A6M3HTC7_9GAMM</name>
<gene>
    <name evidence="7" type="ORF">E3E15_03495</name>
</gene>
<feature type="domain" description="O-antigen ligase-related" evidence="6">
    <location>
        <begin position="178"/>
        <end position="333"/>
    </location>
</feature>
<dbReference type="GO" id="GO:0016874">
    <property type="term" value="F:ligase activity"/>
    <property type="evidence" value="ECO:0007669"/>
    <property type="project" value="UniProtKB-KW"/>
</dbReference>
<dbReference type="GO" id="GO:0016020">
    <property type="term" value="C:membrane"/>
    <property type="evidence" value="ECO:0007669"/>
    <property type="project" value="UniProtKB-SubCell"/>
</dbReference>
<accession>A0A6M3HTC7</accession>
<evidence type="ECO:0000256" key="3">
    <source>
        <dbReference type="ARBA" id="ARBA00022989"/>
    </source>
</evidence>
<evidence type="ECO:0000313" key="7">
    <source>
        <dbReference type="EMBL" id="QIV94473.1"/>
    </source>
</evidence>